<evidence type="ECO:0000313" key="2">
    <source>
        <dbReference type="EMBL" id="WIT11540.1"/>
    </source>
</evidence>
<sequence length="159" mass="17805">MLFRAAALLFLVSPAAIAAPRDALDPVVRLYRDFAWEAVIDEPIAGRGFLTESDAVWSRYFSPRLVKLLRDDRQCVSRTREICKLDFSPIWASQDPGAARLKVVLGETPATVNVSFDYPGNGKRIGMKILLVRSGAGWLIDDIHYPDGQQLKKILETME</sequence>
<evidence type="ECO:0000256" key="1">
    <source>
        <dbReference type="SAM" id="SignalP"/>
    </source>
</evidence>
<organism evidence="2 3">
    <name type="scientific">Paucibacter sediminis</name>
    <dbReference type="NCBI Taxonomy" id="3019553"/>
    <lineage>
        <taxon>Bacteria</taxon>
        <taxon>Pseudomonadati</taxon>
        <taxon>Pseudomonadota</taxon>
        <taxon>Betaproteobacteria</taxon>
        <taxon>Burkholderiales</taxon>
        <taxon>Sphaerotilaceae</taxon>
        <taxon>Roseateles</taxon>
    </lineage>
</organism>
<accession>A0AA95SNQ7</accession>
<protein>
    <recommendedName>
        <fullName evidence="4">DUF3828 domain-containing protein</fullName>
    </recommendedName>
</protein>
<proteinExistence type="predicted"/>
<evidence type="ECO:0008006" key="4">
    <source>
        <dbReference type="Google" id="ProtNLM"/>
    </source>
</evidence>
<feature type="chain" id="PRO_5041635983" description="DUF3828 domain-containing protein" evidence="1">
    <location>
        <begin position="19"/>
        <end position="159"/>
    </location>
</feature>
<dbReference type="RefSeq" id="WP_285232621.1">
    <property type="nucleotide sequence ID" value="NZ_CP116346.1"/>
</dbReference>
<name>A0AA95SNQ7_9BURK</name>
<reference evidence="2" key="1">
    <citation type="submission" date="2023-01" db="EMBL/GenBank/DDBJ databases">
        <title>Whole genome sequence of Paucibacter sp. S2-9 isolated from pond sediment.</title>
        <authorList>
            <person name="Jung J.Y."/>
        </authorList>
    </citation>
    <scope>NUCLEOTIDE SEQUENCE</scope>
    <source>
        <strain evidence="2">S2-9</strain>
    </source>
</reference>
<dbReference type="AlphaFoldDB" id="A0AA95SNQ7"/>
<feature type="signal peptide" evidence="1">
    <location>
        <begin position="1"/>
        <end position="18"/>
    </location>
</feature>
<dbReference type="EMBL" id="CP116346">
    <property type="protein sequence ID" value="WIT11540.1"/>
    <property type="molecule type" value="Genomic_DNA"/>
</dbReference>
<keyword evidence="3" id="KW-1185">Reference proteome</keyword>
<gene>
    <name evidence="2" type="ORF">PFX98_22040</name>
</gene>
<evidence type="ECO:0000313" key="3">
    <source>
        <dbReference type="Proteomes" id="UP001177769"/>
    </source>
</evidence>
<keyword evidence="1" id="KW-0732">Signal</keyword>
<dbReference type="Proteomes" id="UP001177769">
    <property type="component" value="Chromosome"/>
</dbReference>
<dbReference type="KEGG" id="pais:PFX98_22040"/>